<dbReference type="OrthoDB" id="659133at2"/>
<gene>
    <name evidence="1" type="ORF">SAMN06265350_103218</name>
</gene>
<sequence length="239" mass="27057">MKKFFLFLFFVPVLGMSQTKTVVNATRVFPKADKVAEFEKAVAIHAQKYHTGDWRWRIYSIETGPDAGGYNIVEGPSSWEAIDGRGNISAEHNNDWNKNIAPLLTDRGTSGFGEYKAELSTAGLTDYTDKVSLLHLYPKPGKYAQLVEMIKNMKKVWEASNESVAVYESASSGEPSFTIVYRMKNGLKEMAEGYRKPLPERYNALYGAGSFDSFTQKFADVVEKRWEELIFYHSELSSK</sequence>
<protein>
    <recommendedName>
        <fullName evidence="3">NIPSNAP protein</fullName>
    </recommendedName>
</protein>
<dbReference type="AlphaFoldDB" id="A0A521C4X1"/>
<evidence type="ECO:0000313" key="2">
    <source>
        <dbReference type="Proteomes" id="UP000315971"/>
    </source>
</evidence>
<proteinExistence type="predicted"/>
<organism evidence="1 2">
    <name type="scientific">Solitalea koreensis</name>
    <dbReference type="NCBI Taxonomy" id="543615"/>
    <lineage>
        <taxon>Bacteria</taxon>
        <taxon>Pseudomonadati</taxon>
        <taxon>Bacteroidota</taxon>
        <taxon>Sphingobacteriia</taxon>
        <taxon>Sphingobacteriales</taxon>
        <taxon>Sphingobacteriaceae</taxon>
        <taxon>Solitalea</taxon>
    </lineage>
</organism>
<keyword evidence="2" id="KW-1185">Reference proteome</keyword>
<accession>A0A521C4X1</accession>
<name>A0A521C4X1_9SPHI</name>
<dbReference type="EMBL" id="FXSZ01000003">
    <property type="protein sequence ID" value="SMO54474.1"/>
    <property type="molecule type" value="Genomic_DNA"/>
</dbReference>
<evidence type="ECO:0000313" key="1">
    <source>
        <dbReference type="EMBL" id="SMO54474.1"/>
    </source>
</evidence>
<dbReference type="RefSeq" id="WP_142602572.1">
    <property type="nucleotide sequence ID" value="NZ_FXSZ01000003.1"/>
</dbReference>
<dbReference type="Proteomes" id="UP000315971">
    <property type="component" value="Unassembled WGS sequence"/>
</dbReference>
<evidence type="ECO:0008006" key="3">
    <source>
        <dbReference type="Google" id="ProtNLM"/>
    </source>
</evidence>
<reference evidence="1 2" key="1">
    <citation type="submission" date="2017-05" db="EMBL/GenBank/DDBJ databases">
        <authorList>
            <person name="Varghese N."/>
            <person name="Submissions S."/>
        </authorList>
    </citation>
    <scope>NUCLEOTIDE SEQUENCE [LARGE SCALE GENOMIC DNA]</scope>
    <source>
        <strain evidence="1 2">DSM 21342</strain>
    </source>
</reference>